<dbReference type="Pfam" id="PF00646">
    <property type="entry name" value="F-box"/>
    <property type="match status" value="1"/>
</dbReference>
<dbReference type="SUPFAM" id="SSF52047">
    <property type="entry name" value="RNI-like"/>
    <property type="match status" value="1"/>
</dbReference>
<dbReference type="Proteomes" id="UP001153555">
    <property type="component" value="Unassembled WGS sequence"/>
</dbReference>
<name>A0A9N7MVI4_STRHE</name>
<dbReference type="Pfam" id="PF24758">
    <property type="entry name" value="LRR_At5g56370"/>
    <property type="match status" value="1"/>
</dbReference>
<dbReference type="AlphaFoldDB" id="A0A9N7MVI4"/>
<evidence type="ECO:0000259" key="1">
    <source>
        <dbReference type="Pfam" id="PF00646"/>
    </source>
</evidence>
<dbReference type="EMBL" id="CACSLK010013932">
    <property type="protein sequence ID" value="CAA0815967.1"/>
    <property type="molecule type" value="Genomic_DNA"/>
</dbReference>
<reference evidence="3" key="1">
    <citation type="submission" date="2019-12" db="EMBL/GenBank/DDBJ databases">
        <authorList>
            <person name="Scholes J."/>
        </authorList>
    </citation>
    <scope>NUCLEOTIDE SEQUENCE</scope>
</reference>
<dbReference type="InterPro" id="IPR053781">
    <property type="entry name" value="F-box_AtFBL13-like"/>
</dbReference>
<feature type="domain" description="F-box" evidence="1">
    <location>
        <begin position="7"/>
        <end position="45"/>
    </location>
</feature>
<dbReference type="OrthoDB" id="811707at2759"/>
<dbReference type="InterPro" id="IPR036047">
    <property type="entry name" value="F-box-like_dom_sf"/>
</dbReference>
<keyword evidence="4" id="KW-1185">Reference proteome</keyword>
<dbReference type="InterPro" id="IPR050232">
    <property type="entry name" value="FBL13/AtMIF1-like"/>
</dbReference>
<dbReference type="InterPro" id="IPR055411">
    <property type="entry name" value="LRR_FXL15/At3g58940/PEG3-like"/>
</dbReference>
<proteinExistence type="predicted"/>
<dbReference type="PANTHER" id="PTHR31900">
    <property type="entry name" value="F-BOX/RNI SUPERFAMILY PROTEIN-RELATED"/>
    <property type="match status" value="1"/>
</dbReference>
<dbReference type="Gene3D" id="1.20.1280.50">
    <property type="match status" value="1"/>
</dbReference>
<sequence length="364" mass="41677">MPSVDRLSALPDNIISHILSFLPINISVSTSILSRRWRIMWAHFPNLDFDSRSNDHETGTGDIINRIMSNPRLQSINTFCLKCRLYHLYYENKVEKWFAGRSINNLSLSLSCGMQSLMVALPRATFTCKALVELRLTYCLLPSFSGEDISFPRLKKLHLETVRFGTDENLPKLLCCCPVLDDLSIIGSKDDKYYISSPTIKKLELSSLTFISIYNHEVGIIAPALEYLKLWVRTTSHVSTCALTSLIEADIYIYYSFGNGDKPFRLSVLDFVNRLCKVKRLKLSINVPLPSRIRSIPRFHNCTRLELDFSWRSLMKILERADNLEVLVILKVGYARKWAFKWQNLRGARTSAKMPVISSSSGKH</sequence>
<evidence type="ECO:0000313" key="3">
    <source>
        <dbReference type="EMBL" id="CAA0815967.1"/>
    </source>
</evidence>
<evidence type="ECO:0000259" key="2">
    <source>
        <dbReference type="Pfam" id="PF24758"/>
    </source>
</evidence>
<organism evidence="3 4">
    <name type="scientific">Striga hermonthica</name>
    <name type="common">Purple witchweed</name>
    <name type="synonym">Buchnera hermonthica</name>
    <dbReference type="NCBI Taxonomy" id="68872"/>
    <lineage>
        <taxon>Eukaryota</taxon>
        <taxon>Viridiplantae</taxon>
        <taxon>Streptophyta</taxon>
        <taxon>Embryophyta</taxon>
        <taxon>Tracheophyta</taxon>
        <taxon>Spermatophyta</taxon>
        <taxon>Magnoliopsida</taxon>
        <taxon>eudicotyledons</taxon>
        <taxon>Gunneridae</taxon>
        <taxon>Pentapetalae</taxon>
        <taxon>asterids</taxon>
        <taxon>lamiids</taxon>
        <taxon>Lamiales</taxon>
        <taxon>Orobanchaceae</taxon>
        <taxon>Buchnereae</taxon>
        <taxon>Striga</taxon>
    </lineage>
</organism>
<dbReference type="SUPFAM" id="SSF81383">
    <property type="entry name" value="F-box domain"/>
    <property type="match status" value="1"/>
</dbReference>
<dbReference type="CDD" id="cd22160">
    <property type="entry name" value="F-box_AtFBL13-like"/>
    <property type="match status" value="1"/>
</dbReference>
<evidence type="ECO:0000313" key="4">
    <source>
        <dbReference type="Proteomes" id="UP001153555"/>
    </source>
</evidence>
<protein>
    <submittedName>
        <fullName evidence="3">F-box/LRR-repeat protein</fullName>
    </submittedName>
</protein>
<gene>
    <name evidence="3" type="ORF">SHERM_15835</name>
</gene>
<dbReference type="PANTHER" id="PTHR31900:SF34">
    <property type="entry name" value="EMB|CAB62440.1-RELATED"/>
    <property type="match status" value="1"/>
</dbReference>
<dbReference type="InterPro" id="IPR001810">
    <property type="entry name" value="F-box_dom"/>
</dbReference>
<accession>A0A9N7MVI4</accession>
<feature type="domain" description="F-box/LRR-repeat protein 15/At3g58940/PEG3-like LRR" evidence="2">
    <location>
        <begin position="96"/>
        <end position="238"/>
    </location>
</feature>
<comment type="caution">
    <text evidence="3">The sequence shown here is derived from an EMBL/GenBank/DDBJ whole genome shotgun (WGS) entry which is preliminary data.</text>
</comment>
<dbReference type="Gene3D" id="3.80.10.10">
    <property type="entry name" value="Ribonuclease Inhibitor"/>
    <property type="match status" value="1"/>
</dbReference>
<dbReference type="InterPro" id="IPR032675">
    <property type="entry name" value="LRR_dom_sf"/>
</dbReference>